<sequence length="102" mass="11009">MVDRLKVSDGQKAVEIDKLKHKLHEQNKSMEFLSKQVSDYVDDEAVKDSAEEAGEDLSKDSWASLLGKKASEGGESKVQSTSLPPPTDTSLPLTPGEGVDPP</sequence>
<evidence type="ECO:0000313" key="3">
    <source>
        <dbReference type="Proteomes" id="UP000243459"/>
    </source>
</evidence>
<evidence type="ECO:0000313" key="2">
    <source>
        <dbReference type="EMBL" id="ONK71987.1"/>
    </source>
</evidence>
<feature type="region of interest" description="Disordered" evidence="1">
    <location>
        <begin position="67"/>
        <end position="102"/>
    </location>
</feature>
<proteinExistence type="predicted"/>
<organism evidence="2 3">
    <name type="scientific">Asparagus officinalis</name>
    <name type="common">Garden asparagus</name>
    <dbReference type="NCBI Taxonomy" id="4686"/>
    <lineage>
        <taxon>Eukaryota</taxon>
        <taxon>Viridiplantae</taxon>
        <taxon>Streptophyta</taxon>
        <taxon>Embryophyta</taxon>
        <taxon>Tracheophyta</taxon>
        <taxon>Spermatophyta</taxon>
        <taxon>Magnoliopsida</taxon>
        <taxon>Liliopsida</taxon>
        <taxon>Asparagales</taxon>
        <taxon>Asparagaceae</taxon>
        <taxon>Asparagoideae</taxon>
        <taxon>Asparagus</taxon>
    </lineage>
</organism>
<dbReference type="AlphaFoldDB" id="A0A5P1F3J5"/>
<gene>
    <name evidence="2" type="ORF">A4U43_C04F14480</name>
</gene>
<dbReference type="Proteomes" id="UP000243459">
    <property type="component" value="Chromosome 4"/>
</dbReference>
<reference evidence="3" key="1">
    <citation type="journal article" date="2017" name="Nat. Commun.">
        <title>The asparagus genome sheds light on the origin and evolution of a young Y chromosome.</title>
        <authorList>
            <person name="Harkess A."/>
            <person name="Zhou J."/>
            <person name="Xu C."/>
            <person name="Bowers J.E."/>
            <person name="Van der Hulst R."/>
            <person name="Ayyampalayam S."/>
            <person name="Mercati F."/>
            <person name="Riccardi P."/>
            <person name="McKain M.R."/>
            <person name="Kakrana A."/>
            <person name="Tang H."/>
            <person name="Ray J."/>
            <person name="Groenendijk J."/>
            <person name="Arikit S."/>
            <person name="Mathioni S.M."/>
            <person name="Nakano M."/>
            <person name="Shan H."/>
            <person name="Telgmann-Rauber A."/>
            <person name="Kanno A."/>
            <person name="Yue Z."/>
            <person name="Chen H."/>
            <person name="Li W."/>
            <person name="Chen Y."/>
            <person name="Xu X."/>
            <person name="Zhang Y."/>
            <person name="Luo S."/>
            <person name="Chen H."/>
            <person name="Gao J."/>
            <person name="Mao Z."/>
            <person name="Pires J.C."/>
            <person name="Luo M."/>
            <person name="Kudrna D."/>
            <person name="Wing R.A."/>
            <person name="Meyers B.C."/>
            <person name="Yi K."/>
            <person name="Kong H."/>
            <person name="Lavrijsen P."/>
            <person name="Sunseri F."/>
            <person name="Falavigna A."/>
            <person name="Ye Y."/>
            <person name="Leebens-Mack J.H."/>
            <person name="Chen G."/>
        </authorList>
    </citation>
    <scope>NUCLEOTIDE SEQUENCE [LARGE SCALE GENOMIC DNA]</scope>
    <source>
        <strain evidence="3">cv. DH0086</strain>
    </source>
</reference>
<accession>A0A5P1F3J5</accession>
<dbReference type="EMBL" id="CM007384">
    <property type="protein sequence ID" value="ONK71987.1"/>
    <property type="molecule type" value="Genomic_DNA"/>
</dbReference>
<name>A0A5P1F3J5_ASPOF</name>
<protein>
    <submittedName>
        <fullName evidence="2">Uncharacterized protein</fullName>
    </submittedName>
</protein>
<evidence type="ECO:0000256" key="1">
    <source>
        <dbReference type="SAM" id="MobiDB-lite"/>
    </source>
</evidence>
<keyword evidence="3" id="KW-1185">Reference proteome</keyword>
<dbReference type="Gramene" id="ONK71987">
    <property type="protein sequence ID" value="ONK71987"/>
    <property type="gene ID" value="A4U43_C04F14480"/>
</dbReference>